<gene>
    <name evidence="6" type="ORF">IP90_00596</name>
</gene>
<comment type="caution">
    <text evidence="6">The sequence shown here is derived from an EMBL/GenBank/DDBJ whole genome shotgun (WGS) entry which is preliminary data.</text>
</comment>
<proteinExistence type="predicted"/>
<keyword evidence="2" id="KW-0862">Zinc</keyword>
<dbReference type="EMBL" id="VLKN01000001">
    <property type="protein sequence ID" value="TWI06330.1"/>
    <property type="molecule type" value="Genomic_DNA"/>
</dbReference>
<evidence type="ECO:0000256" key="5">
    <source>
        <dbReference type="ARBA" id="ARBA00023284"/>
    </source>
</evidence>
<name>A0A562LFE1_9GAMM</name>
<dbReference type="InterPro" id="IPR023212">
    <property type="entry name" value="Hsp33_helix_hairpin_bin_dom_sf"/>
</dbReference>
<evidence type="ECO:0000256" key="1">
    <source>
        <dbReference type="ARBA" id="ARBA00022490"/>
    </source>
</evidence>
<dbReference type="InterPro" id="IPR016154">
    <property type="entry name" value="Heat_shock_Hsp33_C"/>
</dbReference>
<dbReference type="PANTHER" id="PTHR30111">
    <property type="entry name" value="33 KDA CHAPERONIN"/>
    <property type="match status" value="1"/>
</dbReference>
<keyword evidence="5" id="KW-0676">Redox-active center</keyword>
<evidence type="ECO:0000313" key="7">
    <source>
        <dbReference type="Proteomes" id="UP000315167"/>
    </source>
</evidence>
<organism evidence="6 7">
    <name type="scientific">Luteimonas cucumeris</name>
    <dbReference type="NCBI Taxonomy" id="985012"/>
    <lineage>
        <taxon>Bacteria</taxon>
        <taxon>Pseudomonadati</taxon>
        <taxon>Pseudomonadota</taxon>
        <taxon>Gammaproteobacteria</taxon>
        <taxon>Lysobacterales</taxon>
        <taxon>Lysobacteraceae</taxon>
        <taxon>Luteimonas</taxon>
    </lineage>
</organism>
<protein>
    <submittedName>
        <fullName evidence="6">Molecular chaperone Hsp33</fullName>
    </submittedName>
</protein>
<dbReference type="SUPFAM" id="SSF64397">
    <property type="entry name" value="Hsp33 domain"/>
    <property type="match status" value="1"/>
</dbReference>
<dbReference type="CDD" id="cd00498">
    <property type="entry name" value="Hsp33"/>
    <property type="match status" value="1"/>
</dbReference>
<dbReference type="Proteomes" id="UP000315167">
    <property type="component" value="Unassembled WGS sequence"/>
</dbReference>
<dbReference type="PIRSF" id="PIRSF005261">
    <property type="entry name" value="Heat_shock_Hsp33"/>
    <property type="match status" value="1"/>
</dbReference>
<dbReference type="GO" id="GO:0005737">
    <property type="term" value="C:cytoplasm"/>
    <property type="evidence" value="ECO:0007669"/>
    <property type="project" value="InterPro"/>
</dbReference>
<dbReference type="AlphaFoldDB" id="A0A562LFE1"/>
<evidence type="ECO:0000313" key="6">
    <source>
        <dbReference type="EMBL" id="TWI06330.1"/>
    </source>
</evidence>
<accession>A0A562LFE1</accession>
<dbReference type="PANTHER" id="PTHR30111:SF1">
    <property type="entry name" value="33 KDA CHAPERONIN"/>
    <property type="match status" value="1"/>
</dbReference>
<keyword evidence="3" id="KW-1015">Disulfide bond</keyword>
<dbReference type="Gene3D" id="3.55.30.10">
    <property type="entry name" value="Hsp33 domain"/>
    <property type="match status" value="1"/>
</dbReference>
<sequence length="306" mass="33441">MTLSPTPTSSIRDEQDRLTRFLLPHAGVRGVHVHLRQTWQQIRERAEYPQAIAELLGQAAVASALFTGHAKIEGRLSVQLRGEGPLRTLFAECTAAGTLRGIAQMGENSQSLRDLRSLGDAAVLAITIENPSPHGRDPTRYQGLVPIESESLAGAFEDYFRQSEQLPTRLLLAADGEQAAGLMLQKLPSDEGDDDGWVRACALFDTLGSQELLSVAGPSLLNRLFHEEAGQLLAERPLSFACSCSRERVAAVLESLGPEEARAALQEGFAEIRCEFCGQEYRFNPDEIEELFASAHLHAASPDRLQ</sequence>
<keyword evidence="7" id="KW-1185">Reference proteome</keyword>
<dbReference type="InterPro" id="IPR000397">
    <property type="entry name" value="Heat_shock_Hsp33"/>
</dbReference>
<evidence type="ECO:0000256" key="2">
    <source>
        <dbReference type="ARBA" id="ARBA00022833"/>
    </source>
</evidence>
<dbReference type="RefSeq" id="WP_144898119.1">
    <property type="nucleotide sequence ID" value="NZ_VLKN01000001.1"/>
</dbReference>
<dbReference type="OrthoDB" id="9793753at2"/>
<keyword evidence="1" id="KW-0963">Cytoplasm</keyword>
<dbReference type="GO" id="GO:0044183">
    <property type="term" value="F:protein folding chaperone"/>
    <property type="evidence" value="ECO:0007669"/>
    <property type="project" value="TreeGrafter"/>
</dbReference>
<dbReference type="GO" id="GO:0051082">
    <property type="term" value="F:unfolded protein binding"/>
    <property type="evidence" value="ECO:0007669"/>
    <property type="project" value="InterPro"/>
</dbReference>
<dbReference type="Gene3D" id="1.10.287.480">
    <property type="entry name" value="helix hairpin bin"/>
    <property type="match status" value="1"/>
</dbReference>
<dbReference type="Pfam" id="PF01430">
    <property type="entry name" value="HSP33"/>
    <property type="match status" value="1"/>
</dbReference>
<dbReference type="GO" id="GO:0042026">
    <property type="term" value="P:protein refolding"/>
    <property type="evidence" value="ECO:0007669"/>
    <property type="project" value="TreeGrafter"/>
</dbReference>
<keyword evidence="4" id="KW-0143">Chaperone</keyword>
<dbReference type="InterPro" id="IPR016153">
    <property type="entry name" value="Heat_shock_Hsp33_N"/>
</dbReference>
<reference evidence="6 7" key="1">
    <citation type="journal article" date="2015" name="Stand. Genomic Sci.">
        <title>Genomic Encyclopedia of Bacterial and Archaeal Type Strains, Phase III: the genomes of soil and plant-associated and newly described type strains.</title>
        <authorList>
            <person name="Whitman W.B."/>
            <person name="Woyke T."/>
            <person name="Klenk H.P."/>
            <person name="Zhou Y."/>
            <person name="Lilburn T.G."/>
            <person name="Beck B.J."/>
            <person name="De Vos P."/>
            <person name="Vandamme P."/>
            <person name="Eisen J.A."/>
            <person name="Garrity G."/>
            <person name="Hugenholtz P."/>
            <person name="Kyrpides N.C."/>
        </authorList>
    </citation>
    <scope>NUCLEOTIDE SEQUENCE [LARGE SCALE GENOMIC DNA]</scope>
    <source>
        <strain evidence="6 7">CGMCC 1.10821</strain>
    </source>
</reference>
<dbReference type="SUPFAM" id="SSF118352">
    <property type="entry name" value="HSP33 redox switch-like"/>
    <property type="match status" value="1"/>
</dbReference>
<dbReference type="Gene3D" id="3.90.1280.10">
    <property type="entry name" value="HSP33 redox switch-like"/>
    <property type="match status" value="1"/>
</dbReference>
<evidence type="ECO:0000256" key="3">
    <source>
        <dbReference type="ARBA" id="ARBA00023157"/>
    </source>
</evidence>
<evidence type="ECO:0000256" key="4">
    <source>
        <dbReference type="ARBA" id="ARBA00023186"/>
    </source>
</evidence>